<dbReference type="InterPro" id="IPR012223">
    <property type="entry name" value="TEII"/>
</dbReference>
<protein>
    <submittedName>
        <fullName evidence="3">Medium-chain acyl-[acyl-carrier-protein] hydrolase</fullName>
    </submittedName>
</protein>
<dbReference type="InterPro" id="IPR001031">
    <property type="entry name" value="Thioesterase"/>
</dbReference>
<dbReference type="PANTHER" id="PTHR11487:SF0">
    <property type="entry name" value="S-ACYL FATTY ACID SYNTHASE THIOESTERASE, MEDIUM CHAIN"/>
    <property type="match status" value="1"/>
</dbReference>
<evidence type="ECO:0000256" key="1">
    <source>
        <dbReference type="ARBA" id="ARBA00007169"/>
    </source>
</evidence>
<name>A0A1I1MXX6_9ACTN</name>
<dbReference type="STRING" id="910347.SAMN05421773_10730"/>
<comment type="similarity">
    <text evidence="1">Belongs to the thioesterase family.</text>
</comment>
<organism evidence="3 4">
    <name type="scientific">Streptomyces aidingensis</name>
    <dbReference type="NCBI Taxonomy" id="910347"/>
    <lineage>
        <taxon>Bacteria</taxon>
        <taxon>Bacillati</taxon>
        <taxon>Actinomycetota</taxon>
        <taxon>Actinomycetes</taxon>
        <taxon>Kitasatosporales</taxon>
        <taxon>Streptomycetaceae</taxon>
        <taxon>Streptomyces</taxon>
    </lineage>
</organism>
<dbReference type="AlphaFoldDB" id="A0A1I1MXX6"/>
<dbReference type="Pfam" id="PF00975">
    <property type="entry name" value="Thioesterase"/>
    <property type="match status" value="1"/>
</dbReference>
<dbReference type="PANTHER" id="PTHR11487">
    <property type="entry name" value="THIOESTERASE"/>
    <property type="match status" value="1"/>
</dbReference>
<dbReference type="OrthoDB" id="8480037at2"/>
<dbReference type="SUPFAM" id="SSF53474">
    <property type="entry name" value="alpha/beta-Hydrolases"/>
    <property type="match status" value="1"/>
</dbReference>
<reference evidence="3 4" key="1">
    <citation type="submission" date="2016-10" db="EMBL/GenBank/DDBJ databases">
        <authorList>
            <person name="de Groot N.N."/>
        </authorList>
    </citation>
    <scope>NUCLEOTIDE SEQUENCE [LARGE SCALE GENOMIC DNA]</scope>
    <source>
        <strain evidence="3 4">CGMCC 4.5739</strain>
    </source>
</reference>
<evidence type="ECO:0000313" key="4">
    <source>
        <dbReference type="Proteomes" id="UP000199207"/>
    </source>
</evidence>
<keyword evidence="4" id="KW-1185">Reference proteome</keyword>
<gene>
    <name evidence="3" type="ORF">SAMN05421773_10730</name>
</gene>
<feature type="domain" description="Thioesterase" evidence="2">
    <location>
        <begin position="31"/>
        <end position="255"/>
    </location>
</feature>
<accession>A0A1I1MXX6</accession>
<keyword evidence="3" id="KW-0378">Hydrolase</keyword>
<dbReference type="GO" id="GO:0008610">
    <property type="term" value="P:lipid biosynthetic process"/>
    <property type="evidence" value="ECO:0007669"/>
    <property type="project" value="TreeGrafter"/>
</dbReference>
<dbReference type="EMBL" id="FOLM01000007">
    <property type="protein sequence ID" value="SFC88088.1"/>
    <property type="molecule type" value="Genomic_DNA"/>
</dbReference>
<sequence length="259" mass="27571">MSTAATAGPARAGSLRSRWLPFPVDPDARIRLYCLPHAGGSASAFRSWTGRAGDAAVCPVQLPGRDARVSDPAHPTMPALVGDLAGVLLAEAAADPRPYALYGHSLGALVGFELARELRRRGGPQPEHLIVSGCSAPQAVEDPADDLSDAQIVSLLRSLGGTPELYLSDPRVLRLILPAIRADLTVRNSYRYRPEQPLTIPLTAIAATSDARAPAPSLAAWRDQTVGRFRLHTLVGGHFAVLEQPETTLRHLTAALRPV</sequence>
<evidence type="ECO:0000313" key="3">
    <source>
        <dbReference type="EMBL" id="SFC88088.1"/>
    </source>
</evidence>
<dbReference type="Proteomes" id="UP000199207">
    <property type="component" value="Unassembled WGS sequence"/>
</dbReference>
<dbReference type="Gene3D" id="3.40.50.1820">
    <property type="entry name" value="alpha/beta hydrolase"/>
    <property type="match status" value="1"/>
</dbReference>
<proteinExistence type="inferred from homology"/>
<dbReference type="InterPro" id="IPR029058">
    <property type="entry name" value="AB_hydrolase_fold"/>
</dbReference>
<dbReference type="RefSeq" id="WP_093839167.1">
    <property type="nucleotide sequence ID" value="NZ_FOLM01000007.1"/>
</dbReference>
<dbReference type="GO" id="GO:0016787">
    <property type="term" value="F:hydrolase activity"/>
    <property type="evidence" value="ECO:0007669"/>
    <property type="project" value="UniProtKB-KW"/>
</dbReference>
<evidence type="ECO:0000259" key="2">
    <source>
        <dbReference type="Pfam" id="PF00975"/>
    </source>
</evidence>